<evidence type="ECO:0000313" key="2">
    <source>
        <dbReference type="EMBL" id="BBX46686.1"/>
    </source>
</evidence>
<evidence type="ECO:0008006" key="4">
    <source>
        <dbReference type="Google" id="ProtNLM"/>
    </source>
</evidence>
<dbReference type="InterPro" id="IPR001345">
    <property type="entry name" value="PG/BPGM_mutase_AS"/>
</dbReference>
<evidence type="ECO:0000313" key="3">
    <source>
        <dbReference type="Proteomes" id="UP000465866"/>
    </source>
</evidence>
<dbReference type="SUPFAM" id="SSF53254">
    <property type="entry name" value="Phosphoglycerate mutase-like"/>
    <property type="match status" value="1"/>
</dbReference>
<name>A0A7I7KY36_9MYCO</name>
<sequence>MFSSRCCRFFIVGLVSTGLMCTASALAWADDGSIVLDLVRHGESTANAAGIIDTVPPGANLDVAGGIQADTVAGLIQGEYGNSIANVVASEEVRAVQTAAPLADLLHISNPVEQLSGLNEIPAGAFEGAQTNSLEGILYLLGPLSWAFGLDLVPDLGDPSVNGVTFDEAFNSAVQTIYSATDVAGAGTPADVAFSSEGAIAVWTLMNVKNPDFSVLLQDLAKTGGLLSNGGQVVVQGDPTDGWTLVSYDGMTVPQDPGLGTELFVDVRNLFEAPQFAGYDIYEALLTGNSATIDSAIQAGAGQIDTAVAQFPVEVFDQIVTALGGTV</sequence>
<organism evidence="2 3">
    <name type="scientific">Mycobacterium cookii</name>
    <dbReference type="NCBI Taxonomy" id="1775"/>
    <lineage>
        <taxon>Bacteria</taxon>
        <taxon>Bacillati</taxon>
        <taxon>Actinomycetota</taxon>
        <taxon>Actinomycetes</taxon>
        <taxon>Mycobacteriales</taxon>
        <taxon>Mycobacteriaceae</taxon>
        <taxon>Mycobacterium</taxon>
    </lineage>
</organism>
<keyword evidence="3" id="KW-1185">Reference proteome</keyword>
<dbReference type="Gene3D" id="3.40.50.1240">
    <property type="entry name" value="Phosphoglycerate mutase-like"/>
    <property type="match status" value="1"/>
</dbReference>
<dbReference type="CDD" id="cd07067">
    <property type="entry name" value="HP_PGM_like"/>
    <property type="match status" value="1"/>
</dbReference>
<dbReference type="KEGG" id="mcoo:MCOO_27010"/>
<dbReference type="InterPro" id="IPR013078">
    <property type="entry name" value="His_Pase_superF_clade-1"/>
</dbReference>
<dbReference type="Pfam" id="PF00300">
    <property type="entry name" value="His_Phos_1"/>
    <property type="match status" value="1"/>
</dbReference>
<dbReference type="EMBL" id="AP022569">
    <property type="protein sequence ID" value="BBX46686.1"/>
    <property type="molecule type" value="Genomic_DNA"/>
</dbReference>
<accession>A0A7I7KY36</accession>
<dbReference type="GO" id="GO:0003824">
    <property type="term" value="F:catalytic activity"/>
    <property type="evidence" value="ECO:0007669"/>
    <property type="project" value="InterPro"/>
</dbReference>
<reference evidence="2 3" key="1">
    <citation type="journal article" date="2019" name="Emerg. Microbes Infect.">
        <title>Comprehensive subspecies identification of 175 nontuberculous mycobacteria species based on 7547 genomic profiles.</title>
        <authorList>
            <person name="Matsumoto Y."/>
            <person name="Kinjo T."/>
            <person name="Motooka D."/>
            <person name="Nabeya D."/>
            <person name="Jung N."/>
            <person name="Uechi K."/>
            <person name="Horii T."/>
            <person name="Iida T."/>
            <person name="Fujita J."/>
            <person name="Nakamura S."/>
        </authorList>
    </citation>
    <scope>NUCLEOTIDE SEQUENCE [LARGE SCALE GENOMIC DNA]</scope>
    <source>
        <strain evidence="2 3">JCM 12404</strain>
    </source>
</reference>
<evidence type="ECO:0000256" key="1">
    <source>
        <dbReference type="SAM" id="SignalP"/>
    </source>
</evidence>
<dbReference type="AlphaFoldDB" id="A0A7I7KY36"/>
<protein>
    <recommendedName>
        <fullName evidence="4">Histidine phosphatase family protein</fullName>
    </recommendedName>
</protein>
<proteinExistence type="predicted"/>
<dbReference type="PROSITE" id="PS00175">
    <property type="entry name" value="PG_MUTASE"/>
    <property type="match status" value="1"/>
</dbReference>
<gene>
    <name evidence="2" type="ORF">MCOO_27010</name>
</gene>
<dbReference type="InterPro" id="IPR029033">
    <property type="entry name" value="His_PPase_superfam"/>
</dbReference>
<keyword evidence="1" id="KW-0732">Signal</keyword>
<dbReference type="Proteomes" id="UP000465866">
    <property type="component" value="Chromosome"/>
</dbReference>
<dbReference type="SMART" id="SM00855">
    <property type="entry name" value="PGAM"/>
    <property type="match status" value="1"/>
</dbReference>
<feature type="chain" id="PRO_5038482350" description="Histidine phosphatase family protein" evidence="1">
    <location>
        <begin position="30"/>
        <end position="327"/>
    </location>
</feature>
<feature type="signal peptide" evidence="1">
    <location>
        <begin position="1"/>
        <end position="29"/>
    </location>
</feature>